<name>A0A167HWV0_CALVF</name>
<proteinExistence type="predicted"/>
<dbReference type="STRING" id="1330018.A0A167HWV0"/>
<organism evidence="1 2">
    <name type="scientific">Calocera viscosa (strain TUFC12733)</name>
    <dbReference type="NCBI Taxonomy" id="1330018"/>
    <lineage>
        <taxon>Eukaryota</taxon>
        <taxon>Fungi</taxon>
        <taxon>Dikarya</taxon>
        <taxon>Basidiomycota</taxon>
        <taxon>Agaricomycotina</taxon>
        <taxon>Dacrymycetes</taxon>
        <taxon>Dacrymycetales</taxon>
        <taxon>Dacrymycetaceae</taxon>
        <taxon>Calocera</taxon>
    </lineage>
</organism>
<dbReference type="EMBL" id="KV417314">
    <property type="protein sequence ID" value="KZO92062.1"/>
    <property type="molecule type" value="Genomic_DNA"/>
</dbReference>
<reference evidence="1 2" key="1">
    <citation type="journal article" date="2016" name="Mol. Biol. Evol.">
        <title>Comparative Genomics of Early-Diverging Mushroom-Forming Fungi Provides Insights into the Origins of Lignocellulose Decay Capabilities.</title>
        <authorList>
            <person name="Nagy L.G."/>
            <person name="Riley R."/>
            <person name="Tritt A."/>
            <person name="Adam C."/>
            <person name="Daum C."/>
            <person name="Floudas D."/>
            <person name="Sun H."/>
            <person name="Yadav J.S."/>
            <person name="Pangilinan J."/>
            <person name="Larsson K.H."/>
            <person name="Matsuura K."/>
            <person name="Barry K."/>
            <person name="Labutti K."/>
            <person name="Kuo R."/>
            <person name="Ohm R.A."/>
            <person name="Bhattacharya S.S."/>
            <person name="Shirouzu T."/>
            <person name="Yoshinaga Y."/>
            <person name="Martin F.M."/>
            <person name="Grigoriev I.V."/>
            <person name="Hibbett D.S."/>
        </authorList>
    </citation>
    <scope>NUCLEOTIDE SEQUENCE [LARGE SCALE GENOMIC DNA]</scope>
    <source>
        <strain evidence="1 2">TUFC12733</strain>
    </source>
</reference>
<evidence type="ECO:0000313" key="2">
    <source>
        <dbReference type="Proteomes" id="UP000076738"/>
    </source>
</evidence>
<dbReference type="AlphaFoldDB" id="A0A167HWV0"/>
<gene>
    <name evidence="1" type="ORF">CALVIDRAFT_601741</name>
</gene>
<keyword evidence="2" id="KW-1185">Reference proteome</keyword>
<sequence>MRALRVACGVGLLSRTTTIFPNKQPWIARRWATNPKVLADRDDDSPLASSSLEEDVERIDMLMHDTDQMSTKARRNWIDRILPTPVRFLQDTTDRALQHSIYSGDLAQVESAYKAFRKSSLELEDSVSTDAAHNEVIGFPSARIQTLLAVRETLSMYSTEPAERIKATMDEDLHRIWLPMLSCETYNGPQHVVKRLARLNYLDEAAAILTQYARRQGLSSKPELLREAAIHLQLWQPIFHWHCVHRSSPAKISKLLLHATGLGLPVDRMLCEDIIQYYLRCQPYPHQELATCFDLMSDSQVEFEEGTHGLKLLWMLKSGLKTDIDEQVRIIKQAGEEGSLHSPSLNALVIYEARRGNLRSVKRYLDSIRSKAYSLEGDALLALEGFPELDLVHSSKTISTRDDDRAHSRALMWWLKVQQCLRKDTESGLDDRLKQAIAICSAAQEHLEPLGLISVLQPVLALTSWNNPMVDLSTANTALVTTIYDRLVWPDPRTLQQTLHKANVANMIRRFLYIFINMGDMNRFTLLCIQASMLQVTLSSGRLSGLLSKVMKRLPTLDEAATYYEQLQLLQSDGDVLTCLRSILHIPGSSDRPYPSAKFFGRLVKTCSYDQKRRLLKILLRRYLDFLRINSVFQSEETIPGHMANIGAQVRSLHAMVPEEPGWDDFVERQCRTLLMTVYFQTDQFDEAVALWKAFPEERRFELYVLSSFIDGCGRHCKVRIAEEAWDAMRARRQPTANEWGAWLECLCRHSQASFSRARDIMLFQMGTDGGVPAADLGFARTILSFASRYNALEETKGMIKTYLPDVWLQLRAVMLVDPSSNRLQEKALFLTATMDPSTLSPDIHALVRERQQRSR</sequence>
<evidence type="ECO:0000313" key="1">
    <source>
        <dbReference type="EMBL" id="KZO92062.1"/>
    </source>
</evidence>
<dbReference type="OrthoDB" id="3424618at2759"/>
<protein>
    <submittedName>
        <fullName evidence="1">Uncharacterized protein</fullName>
    </submittedName>
</protein>
<dbReference type="Proteomes" id="UP000076738">
    <property type="component" value="Unassembled WGS sequence"/>
</dbReference>
<dbReference type="InterPro" id="IPR011990">
    <property type="entry name" value="TPR-like_helical_dom_sf"/>
</dbReference>
<dbReference type="Gene3D" id="1.25.40.10">
    <property type="entry name" value="Tetratricopeptide repeat domain"/>
    <property type="match status" value="1"/>
</dbReference>
<accession>A0A167HWV0</accession>